<keyword evidence="7 9" id="KW-0012">Acyltransferase</keyword>
<gene>
    <name evidence="9" type="ORF">C7I84_16535</name>
</gene>
<dbReference type="SMART" id="SM00563">
    <property type="entry name" value="PlsC"/>
    <property type="match status" value="1"/>
</dbReference>
<keyword evidence="6" id="KW-0472">Membrane</keyword>
<dbReference type="GO" id="GO:0016020">
    <property type="term" value="C:membrane"/>
    <property type="evidence" value="ECO:0007669"/>
    <property type="project" value="UniProtKB-SubCell"/>
</dbReference>
<name>A0A2P7S6G5_9HYPH</name>
<evidence type="ECO:0000256" key="5">
    <source>
        <dbReference type="ARBA" id="ARBA00023098"/>
    </source>
</evidence>
<dbReference type="AlphaFoldDB" id="A0A2P7S6G5"/>
<proteinExistence type="predicted"/>
<keyword evidence="2 9" id="KW-0808">Transferase</keyword>
<dbReference type="PANTHER" id="PTHR23063">
    <property type="entry name" value="PHOSPHOLIPID ACYLTRANSFERASE"/>
    <property type="match status" value="1"/>
</dbReference>
<keyword evidence="10" id="KW-1185">Reference proteome</keyword>
<evidence type="ECO:0000313" key="10">
    <source>
        <dbReference type="Proteomes" id="UP000241229"/>
    </source>
</evidence>
<dbReference type="PANTHER" id="PTHR23063:SF52">
    <property type="entry name" value="LYSOPHOSPHATIDYLCHOLINE ACYLTRANSFERASE"/>
    <property type="match status" value="1"/>
</dbReference>
<dbReference type="EMBL" id="PXYK01000015">
    <property type="protein sequence ID" value="PSJ58069.1"/>
    <property type="molecule type" value="Genomic_DNA"/>
</dbReference>
<accession>A0A2P7S6G5</accession>
<evidence type="ECO:0000256" key="7">
    <source>
        <dbReference type="ARBA" id="ARBA00023315"/>
    </source>
</evidence>
<comment type="caution">
    <text evidence="9">The sequence shown here is derived from an EMBL/GenBank/DDBJ whole genome shotgun (WGS) entry which is preliminary data.</text>
</comment>
<dbReference type="CDD" id="cd07989">
    <property type="entry name" value="LPLAT_AGPAT-like"/>
    <property type="match status" value="1"/>
</dbReference>
<evidence type="ECO:0000256" key="6">
    <source>
        <dbReference type="ARBA" id="ARBA00023136"/>
    </source>
</evidence>
<dbReference type="OrthoDB" id="9806880at2"/>
<dbReference type="RefSeq" id="WP_106773307.1">
    <property type="nucleotide sequence ID" value="NZ_PXYK01000015.1"/>
</dbReference>
<comment type="subcellular location">
    <subcellularLocation>
        <location evidence="1">Membrane</location>
    </subcellularLocation>
</comment>
<evidence type="ECO:0000256" key="3">
    <source>
        <dbReference type="ARBA" id="ARBA00022692"/>
    </source>
</evidence>
<keyword evidence="3" id="KW-0812">Transmembrane</keyword>
<reference evidence="9 10" key="1">
    <citation type="submission" date="2018-03" db="EMBL/GenBank/DDBJ databases">
        <title>The draft genome of Mesorhizobium sp. 6GN-30.</title>
        <authorList>
            <person name="Liu L."/>
            <person name="Li L."/>
            <person name="Wang T."/>
            <person name="Zhang X."/>
            <person name="Liang L."/>
        </authorList>
    </citation>
    <scope>NUCLEOTIDE SEQUENCE [LARGE SCALE GENOMIC DNA]</scope>
    <source>
        <strain evidence="9 10">6GN30</strain>
    </source>
</reference>
<evidence type="ECO:0000256" key="2">
    <source>
        <dbReference type="ARBA" id="ARBA00022679"/>
    </source>
</evidence>
<keyword evidence="5" id="KW-0443">Lipid metabolism</keyword>
<keyword evidence="4" id="KW-1133">Transmembrane helix</keyword>
<dbReference type="InterPro" id="IPR002123">
    <property type="entry name" value="Plipid/glycerol_acylTrfase"/>
</dbReference>
<dbReference type="Proteomes" id="UP000241229">
    <property type="component" value="Unassembled WGS sequence"/>
</dbReference>
<organism evidence="9 10">
    <name type="scientific">Kumtagia ephedrae</name>
    <dbReference type="NCBI Taxonomy" id="2116701"/>
    <lineage>
        <taxon>Bacteria</taxon>
        <taxon>Pseudomonadati</taxon>
        <taxon>Pseudomonadota</taxon>
        <taxon>Alphaproteobacteria</taxon>
        <taxon>Hyphomicrobiales</taxon>
        <taxon>Phyllobacteriaceae</taxon>
        <taxon>Kumtagia</taxon>
    </lineage>
</organism>
<dbReference type="GO" id="GO:0006629">
    <property type="term" value="P:lipid metabolic process"/>
    <property type="evidence" value="ECO:0007669"/>
    <property type="project" value="UniProtKB-KW"/>
</dbReference>
<feature type="domain" description="Phospholipid/glycerol acyltransferase" evidence="8">
    <location>
        <begin position="67"/>
        <end position="186"/>
    </location>
</feature>
<dbReference type="SUPFAM" id="SSF69593">
    <property type="entry name" value="Glycerol-3-phosphate (1)-acyltransferase"/>
    <property type="match status" value="1"/>
</dbReference>
<evidence type="ECO:0000256" key="4">
    <source>
        <dbReference type="ARBA" id="ARBA00022989"/>
    </source>
</evidence>
<sequence>MIGTLRTVFALACVALLTLAMALPQWLCVTTGLCRGRRLLRLWHRTTARLLGLRIRVFGNLAHGRPLLIASNHVSWIDIVVLAAVADVCFIAKSEMARWPVFGWFSRMQRSVYVERDRRGKSGRQASEIAARLAEGDVMVLFAEGTTGDGNQILPFKTTLFGAASMMLSAGNHEEMWIQPVALAYTRLQGLPMGRQHRGIAAWVGDEDLVPHLATVLREGALDVEVHFGEAVPFTAKSSRKDVARQVEGRVREMLHAALADPAPRK</sequence>
<protein>
    <submittedName>
        <fullName evidence="9">1-acyl-sn-glycerol-3-phosphate acyltransferase</fullName>
    </submittedName>
</protein>
<evidence type="ECO:0000259" key="8">
    <source>
        <dbReference type="SMART" id="SM00563"/>
    </source>
</evidence>
<evidence type="ECO:0000256" key="1">
    <source>
        <dbReference type="ARBA" id="ARBA00004370"/>
    </source>
</evidence>
<evidence type="ECO:0000313" key="9">
    <source>
        <dbReference type="EMBL" id="PSJ58069.1"/>
    </source>
</evidence>
<dbReference type="Pfam" id="PF01553">
    <property type="entry name" value="Acyltransferase"/>
    <property type="match status" value="1"/>
</dbReference>
<dbReference type="GO" id="GO:0016746">
    <property type="term" value="F:acyltransferase activity"/>
    <property type="evidence" value="ECO:0007669"/>
    <property type="project" value="UniProtKB-KW"/>
</dbReference>